<evidence type="ECO:0000313" key="3">
    <source>
        <dbReference type="EMBL" id="OGY26436.1"/>
    </source>
</evidence>
<dbReference type="Gene3D" id="3.20.20.140">
    <property type="entry name" value="Metal-dependent hydrolases"/>
    <property type="match status" value="1"/>
</dbReference>
<comment type="caution">
    <text evidence="3">The sequence shown here is derived from an EMBL/GenBank/DDBJ whole genome shotgun (WGS) entry which is preliminary data.</text>
</comment>
<keyword evidence="1" id="KW-1133">Transmembrane helix</keyword>
<evidence type="ECO:0000259" key="2">
    <source>
        <dbReference type="Pfam" id="PF04909"/>
    </source>
</evidence>
<dbReference type="EMBL" id="MHCS01000022">
    <property type="protein sequence ID" value="OGY26436.1"/>
    <property type="molecule type" value="Genomic_DNA"/>
</dbReference>
<dbReference type="GO" id="GO:0016787">
    <property type="term" value="F:hydrolase activity"/>
    <property type="evidence" value="ECO:0007669"/>
    <property type="project" value="InterPro"/>
</dbReference>
<feature type="transmembrane region" description="Helical" evidence="1">
    <location>
        <begin position="9"/>
        <end position="30"/>
    </location>
</feature>
<evidence type="ECO:0000256" key="1">
    <source>
        <dbReference type="SAM" id="Phobius"/>
    </source>
</evidence>
<feature type="domain" description="Amidohydrolase-related" evidence="2">
    <location>
        <begin position="82"/>
        <end position="394"/>
    </location>
</feature>
<sequence length="397" mass="45054">MPKISRKTFIISGFVLLLIIAAGLVAFFPLQPKVNEKSSKKELSVAEKHWQKVFARAFEPVDCPKPRDPKTLPAGYYKGTMIDTHIHMKSLPDSDLTAPLDENSDNIGTSVSVDKWVCMMNVEGTKAALTFFPVWKPIIQESVDLVKQTLRKYPKRFIPFIMPPANDGSPSGYPTVDAKELEEMLNVDPGLFVGYGEIGLYSRDGGAPALPPDSERLLGIYPVVRKHNLVVYFHLGFKQKEALAKVAAANRDITFIFHGGHLYKIPKDQVGIPHDPKILVDIEEILENNPNVYYGVDELYGGDWLLEPGRSKKKFLDNFTDYNKLLQIDLRMWQRFIERHPDQLIWGTDRGVQATWDKDPDIALTLNNYIRAFIGKLDPAVQEKFAYKNAERLLQKQ</sequence>
<dbReference type="Proteomes" id="UP000176389">
    <property type="component" value="Unassembled WGS sequence"/>
</dbReference>
<evidence type="ECO:0000313" key="4">
    <source>
        <dbReference type="Proteomes" id="UP000176389"/>
    </source>
</evidence>
<name>A0A1G1WFG1_9BACT</name>
<dbReference type="InterPro" id="IPR032466">
    <property type="entry name" value="Metal_Hydrolase"/>
</dbReference>
<proteinExistence type="predicted"/>
<reference evidence="3 4" key="1">
    <citation type="journal article" date="2016" name="Nat. Commun.">
        <title>Thousands of microbial genomes shed light on interconnected biogeochemical processes in an aquifer system.</title>
        <authorList>
            <person name="Anantharaman K."/>
            <person name="Brown C.T."/>
            <person name="Hug L.A."/>
            <person name="Sharon I."/>
            <person name="Castelle C.J."/>
            <person name="Probst A.J."/>
            <person name="Thomas B.C."/>
            <person name="Singh A."/>
            <person name="Wilkins M.J."/>
            <person name="Karaoz U."/>
            <person name="Brodie E.L."/>
            <person name="Williams K.H."/>
            <person name="Hubbard S.S."/>
            <person name="Banfield J.F."/>
        </authorList>
    </citation>
    <scope>NUCLEOTIDE SEQUENCE [LARGE SCALE GENOMIC DNA]</scope>
</reference>
<dbReference type="CDD" id="cd01292">
    <property type="entry name" value="metallo-dependent_hydrolases"/>
    <property type="match status" value="1"/>
</dbReference>
<accession>A0A1G1WFG1</accession>
<dbReference type="InterPro" id="IPR006680">
    <property type="entry name" value="Amidohydro-rel"/>
</dbReference>
<dbReference type="STRING" id="1802596.A2Z11_00005"/>
<gene>
    <name evidence="3" type="ORF">A2Z11_00005</name>
</gene>
<keyword evidence="1" id="KW-0472">Membrane</keyword>
<keyword evidence="1" id="KW-0812">Transmembrane</keyword>
<dbReference type="AlphaFoldDB" id="A0A1G1WFG1"/>
<dbReference type="SUPFAM" id="SSF51556">
    <property type="entry name" value="Metallo-dependent hydrolases"/>
    <property type="match status" value="1"/>
</dbReference>
<protein>
    <recommendedName>
        <fullName evidence="2">Amidohydrolase-related domain-containing protein</fullName>
    </recommendedName>
</protein>
<dbReference type="Pfam" id="PF04909">
    <property type="entry name" value="Amidohydro_2"/>
    <property type="match status" value="1"/>
</dbReference>
<organism evidence="3 4">
    <name type="scientific">Candidatus Woykebacteria bacterium RBG_16_43_9</name>
    <dbReference type="NCBI Taxonomy" id="1802596"/>
    <lineage>
        <taxon>Bacteria</taxon>
        <taxon>Candidatus Woykeibacteriota</taxon>
    </lineage>
</organism>